<feature type="compositionally biased region" description="Basic and acidic residues" evidence="6">
    <location>
        <begin position="3334"/>
        <end position="3344"/>
    </location>
</feature>
<dbReference type="InterPro" id="IPR050688">
    <property type="entry name" value="Zinc_finger/UBP_domain"/>
</dbReference>
<dbReference type="SMART" id="SM00355">
    <property type="entry name" value="ZnF_C2H2"/>
    <property type="match status" value="23"/>
</dbReference>
<feature type="compositionally biased region" description="Polar residues" evidence="6">
    <location>
        <begin position="121"/>
        <end position="134"/>
    </location>
</feature>
<feature type="compositionally biased region" description="Low complexity" evidence="6">
    <location>
        <begin position="791"/>
        <end position="801"/>
    </location>
</feature>
<feature type="compositionally biased region" description="Polar residues" evidence="6">
    <location>
        <begin position="1193"/>
        <end position="1204"/>
    </location>
</feature>
<evidence type="ECO:0000256" key="5">
    <source>
        <dbReference type="PROSITE-ProRule" id="PRU00042"/>
    </source>
</evidence>
<feature type="region of interest" description="Disordered" evidence="6">
    <location>
        <begin position="96"/>
        <end position="134"/>
    </location>
</feature>
<dbReference type="Proteomes" id="UP000075809">
    <property type="component" value="Unassembled WGS sequence"/>
</dbReference>
<name>A0A151WM88_9HYME</name>
<accession>A0A151WM88</accession>
<protein>
    <recommendedName>
        <fullName evidence="7">C2H2-type domain-containing protein</fullName>
    </recommendedName>
</protein>
<feature type="compositionally biased region" description="Basic and acidic residues" evidence="6">
    <location>
        <begin position="3525"/>
        <end position="3541"/>
    </location>
</feature>
<feature type="compositionally biased region" description="Polar residues" evidence="6">
    <location>
        <begin position="96"/>
        <end position="111"/>
    </location>
</feature>
<feature type="region of interest" description="Disordered" evidence="6">
    <location>
        <begin position="239"/>
        <end position="258"/>
    </location>
</feature>
<feature type="compositionally biased region" description="Pro residues" evidence="6">
    <location>
        <begin position="317"/>
        <end position="333"/>
    </location>
</feature>
<feature type="compositionally biased region" description="Basic and acidic residues" evidence="6">
    <location>
        <begin position="3926"/>
        <end position="3940"/>
    </location>
</feature>
<feature type="compositionally biased region" description="Polar residues" evidence="6">
    <location>
        <begin position="918"/>
        <end position="927"/>
    </location>
</feature>
<feature type="region of interest" description="Disordered" evidence="6">
    <location>
        <begin position="348"/>
        <end position="429"/>
    </location>
</feature>
<feature type="compositionally biased region" description="Polar residues" evidence="6">
    <location>
        <begin position="385"/>
        <end position="409"/>
    </location>
</feature>
<dbReference type="STRING" id="64791.A0A151WM88"/>
<gene>
    <name evidence="8" type="ORF">ALC60_12040</name>
</gene>
<feature type="compositionally biased region" description="Basic and acidic residues" evidence="6">
    <location>
        <begin position="1214"/>
        <end position="1230"/>
    </location>
</feature>
<feature type="region of interest" description="Disordered" evidence="6">
    <location>
        <begin position="2883"/>
        <end position="2910"/>
    </location>
</feature>
<evidence type="ECO:0000256" key="4">
    <source>
        <dbReference type="ARBA" id="ARBA00022833"/>
    </source>
</evidence>
<reference evidence="8 9" key="1">
    <citation type="submission" date="2015-09" db="EMBL/GenBank/DDBJ databases">
        <title>Trachymyrmex zeteki WGS genome.</title>
        <authorList>
            <person name="Nygaard S."/>
            <person name="Hu H."/>
            <person name="Boomsma J."/>
            <person name="Zhang G."/>
        </authorList>
    </citation>
    <scope>NUCLEOTIDE SEQUENCE [LARGE SCALE GENOMIC DNA]</scope>
    <source>
        <strain evidence="8">Tzet28-1</strain>
        <tissue evidence="8">Whole body</tissue>
    </source>
</reference>
<feature type="region of interest" description="Disordered" evidence="6">
    <location>
        <begin position="3307"/>
        <end position="3363"/>
    </location>
</feature>
<feature type="compositionally biased region" description="Polar residues" evidence="6">
    <location>
        <begin position="663"/>
        <end position="672"/>
    </location>
</feature>
<feature type="compositionally biased region" description="Polar residues" evidence="6">
    <location>
        <begin position="1397"/>
        <end position="1406"/>
    </location>
</feature>
<feature type="compositionally biased region" description="Polar residues" evidence="6">
    <location>
        <begin position="953"/>
        <end position="963"/>
    </location>
</feature>
<feature type="compositionally biased region" description="Polar residues" evidence="6">
    <location>
        <begin position="3346"/>
        <end position="3355"/>
    </location>
</feature>
<dbReference type="GO" id="GO:0005634">
    <property type="term" value="C:nucleus"/>
    <property type="evidence" value="ECO:0007669"/>
    <property type="project" value="TreeGrafter"/>
</dbReference>
<feature type="compositionally biased region" description="Basic and acidic residues" evidence="6">
    <location>
        <begin position="2897"/>
        <end position="2909"/>
    </location>
</feature>
<evidence type="ECO:0000259" key="7">
    <source>
        <dbReference type="PROSITE" id="PS50157"/>
    </source>
</evidence>
<evidence type="ECO:0000256" key="6">
    <source>
        <dbReference type="SAM" id="MobiDB-lite"/>
    </source>
</evidence>
<dbReference type="InterPro" id="IPR013087">
    <property type="entry name" value="Znf_C2H2_type"/>
</dbReference>
<feature type="region of interest" description="Disordered" evidence="6">
    <location>
        <begin position="1029"/>
        <end position="1060"/>
    </location>
</feature>
<feature type="domain" description="C2H2-type" evidence="7">
    <location>
        <begin position="2393"/>
        <end position="2423"/>
    </location>
</feature>
<feature type="region of interest" description="Disordered" evidence="6">
    <location>
        <begin position="870"/>
        <end position="982"/>
    </location>
</feature>
<feature type="region of interest" description="Disordered" evidence="6">
    <location>
        <begin position="3496"/>
        <end position="3541"/>
    </location>
</feature>
<feature type="region of interest" description="Disordered" evidence="6">
    <location>
        <begin position="2716"/>
        <end position="2752"/>
    </location>
</feature>
<feature type="region of interest" description="Disordered" evidence="6">
    <location>
        <begin position="1847"/>
        <end position="1867"/>
    </location>
</feature>
<evidence type="ECO:0000256" key="1">
    <source>
        <dbReference type="ARBA" id="ARBA00022723"/>
    </source>
</evidence>
<feature type="compositionally biased region" description="Basic and acidic residues" evidence="6">
    <location>
        <begin position="3746"/>
        <end position="3756"/>
    </location>
</feature>
<dbReference type="Gene3D" id="3.30.160.60">
    <property type="entry name" value="Classic Zinc Finger"/>
    <property type="match status" value="3"/>
</dbReference>
<feature type="compositionally biased region" description="Basic and acidic residues" evidence="6">
    <location>
        <begin position="802"/>
        <end position="824"/>
    </location>
</feature>
<dbReference type="PANTHER" id="PTHR24403:SF67">
    <property type="entry name" value="FI01116P-RELATED"/>
    <property type="match status" value="1"/>
</dbReference>
<feature type="region of interest" description="Disordered" evidence="6">
    <location>
        <begin position="3926"/>
        <end position="3966"/>
    </location>
</feature>
<feature type="compositionally biased region" description="Basic and acidic residues" evidence="6">
    <location>
        <begin position="928"/>
        <end position="950"/>
    </location>
</feature>
<feature type="region of interest" description="Disordered" evidence="6">
    <location>
        <begin position="1122"/>
        <end position="1147"/>
    </location>
</feature>
<feature type="region of interest" description="Disordered" evidence="6">
    <location>
        <begin position="1357"/>
        <end position="1419"/>
    </location>
</feature>
<dbReference type="GO" id="GO:0008270">
    <property type="term" value="F:zinc ion binding"/>
    <property type="evidence" value="ECO:0007669"/>
    <property type="project" value="UniProtKB-KW"/>
</dbReference>
<evidence type="ECO:0000256" key="3">
    <source>
        <dbReference type="ARBA" id="ARBA00022771"/>
    </source>
</evidence>
<feature type="region of interest" description="Disordered" evidence="6">
    <location>
        <begin position="1"/>
        <end position="35"/>
    </location>
</feature>
<feature type="domain" description="C2H2-type" evidence="7">
    <location>
        <begin position="3579"/>
        <end position="3609"/>
    </location>
</feature>
<keyword evidence="1" id="KW-0479">Metal-binding</keyword>
<feature type="compositionally biased region" description="Basic and acidic residues" evidence="6">
    <location>
        <begin position="969"/>
        <end position="982"/>
    </location>
</feature>
<feature type="compositionally biased region" description="Basic and acidic residues" evidence="6">
    <location>
        <begin position="696"/>
        <end position="742"/>
    </location>
</feature>
<dbReference type="PROSITE" id="PS50157">
    <property type="entry name" value="ZINC_FINGER_C2H2_2"/>
    <property type="match status" value="3"/>
</dbReference>
<evidence type="ECO:0000256" key="2">
    <source>
        <dbReference type="ARBA" id="ARBA00022737"/>
    </source>
</evidence>
<dbReference type="EMBL" id="KQ982944">
    <property type="protein sequence ID" value="KYQ48984.1"/>
    <property type="molecule type" value="Genomic_DNA"/>
</dbReference>
<feature type="region of interest" description="Disordered" evidence="6">
    <location>
        <begin position="2000"/>
        <end position="2044"/>
    </location>
</feature>
<feature type="compositionally biased region" description="Polar residues" evidence="6">
    <location>
        <begin position="3941"/>
        <end position="3950"/>
    </location>
</feature>
<sequence>MEHAADGRGTIVGSDCSELSQRGGPQASSDARPPIVDNSAVATVTVGSAARLAFAFYNTGASSTAGNGSGLQLSFKQNEDVTSQPSTEFVIFSSSKKTKSNQCNEVESTNVENDKEGIEQTPESPDTVRSSSPDCQILPIEIPTECNRNRRQQEQQRPKVIPVITLTDPKTITISSPSDSNPDEVTFNEWDMLEESERHNSGNKGNRQSLLPVTTSHDVTTAAKLISNSLPQKVSDSRNYALDPQDIPTVPVPSLGGSRRLSSVLEKNKLTLDIIASCSRSESPVNVPEVRLNSPDPEILFAKPKPTSPRSKDSTLKPPPSIPLLFSPPPPLSHEPLLSMEDLAELLNDESDGDKSNKTNENAKQKKMDQISKNLVSEKEKLTSRKSLPNTAGVSSVKATSSIGPPRQSNDSHRSVPQAPFSKFQEPRYADNYERHPRQRDIHSHESAKDKLITISEETPSQISVIHNTGSKSDERNVSLYQRRSSVPLEGRKDANLSRPENEFVIDNNDYYNMHANQIHWGSPTTTSDQFGNNQWTPSSYGGMTNPPLQPTQHSFQRPMEPQFMQNQFPPTLPAGPRSLINPTVRPDMSHVVRPENVREDIPPLMPPGFSSQYRGFQINQGSYDPAFPVGRPTEYPHIRPTWESSANSSYENVIPCGIQVVESTTGTSHPRPNTPCPWGTTTRDRDRNNINQSRYYERNRIEVRPSFNRDGRRSDWSWDGHSDRENLNRFPIRDPRVRTEHNTTGARDQVKETGVSARDPRLAKDKHVVNTLTKTKDSVFNERDPRKRLITTNTKTTTPATKEKQKSQKSPEKEKDKLPKDRMQSPLESLYGVIDTKASQNTGLQKFKIPKIKRSEPSQLNRIINETKEVESISSKLSRAKSNKNKEQKKSNKLHSKNKSKDVESTEVSSSSDGRATENSVQQNNVTKEKKSLSSSLKKSDKNETRIGEADSATNNSKSSNIAKKGKTKESEMDGSKPKETVTKEWIEALIKESFQSGEGKKLVEHAKLLRKFGEVLKAKNFKKIKKIIESESESSSDKDETVETEKSQIKKKRRVIMSDSSDDECLAERLSILSTNIDTNDARELASAISTDPKNSEENFEVTASNSNLSKKLTKDITAKKNDDLSETEEVSIDKPKAKTKRRNSLEMLQEDIREMFISEGVVTATGHRMCRLSNSKKEETSSIAEKKIAESNTETNESAANNVKRKSLRSRNVEESKSKAKSKDAKRMTRCLHSKKSIQSSDSEEDQPLALRTEKFLNTIDNTSPNQEVAGSEESNDAIRRSKRVLRKDIIKEPRVVVEKADLTKIDSSKIMFDSSSDESFGIDVSELAAAVDISLRPEKQSDQDSMDTVIISRRRKNTNNTGKRNFKSKKSSALTDDKSEDGSSFTDEESVISDISMSSNTTARKKMRSGGAARTTAREELLSNILIGLVPIAEKNTSVDKGNEADLEEDVNDPIAIEPTVKKSFVRKKKKKSVWKMGRLTTKKRKKKTASAATSKTAQTNVEINTEPNISADTVETNQSLLKDEDPVTEETPEKVLDDNHVIDHANVDSVEDKEIKPLVNMDSFDVDFKDSNNFTTLSEPSDTHKETLNDSFLSIEESKSFIKMDIKEELYRRIDIKHLIDYAWVGQDKYKCLLCFFTGKNIVHHYKTNHPGMEVLISRLKSTDAKTAIMDAERDATTMDTSQICKFRCRFCCFVTEGAADVALEAFYEHCTTHTGEYRFHCNNCSYQAVAKASMKTHYYKVCRKNKTFNESASEDVVPREGGIYGYLCCSCNYVQLKRQNIEAHVEFWHREQMDTEILKINMSAITVSAEHVANNTEQSHDECIPPEQKTNENIQVKEEKIEETPRLSQGEPEGSVSTGNLSVFVCPPELENKEMEIQRERQKTMQEIANNIGILLKNHSKPGLSIIDKLQDKMRTDAVVSPVPECNVSANIPETKENPSLPFVNSSAEPLKTEDLIIKEDILSQDDPLSFMEEQLATEKSKVTNDADGKVEVKIRDPLAIMDPSKDNESDGENSDNEHSAPIFESDSSSEQSDSEQTDVNMILKETSSMNASSSRGPMLTTIQRLAAQLQNVKPLEPVPPEPMIDIKTEIKIEPLSLIPKPPDVVPIASVKHGAQSDSAIDGLKTDTEEECSFLKIENVRSLAESDPNENVTVNDTGKVVEISPMKSKEISVLRKSNQPLILKKISPQALANMNVQTPKVQSVTTPLTSSSTSPSTLNYRSRKIKVIRMPVLNNSKDTSPASFAIKLKSMEVYATMLTEPKLAHFYKCMGQNCSFTTNFPLEFSRHYTKHYEEASEQNSTDNYNKCAYCYISTNDWNEMKSHLITKHLHCRYQCGYCFYRAIVPSYVRQHQIMCHPNTMFYYLLDKKQKLKQKKEHINRNAYVLPFICKQDDCDKIFYIPEAFMTHLRTKHSSSHLMYRCHVCNTTHTTIELLISHYKLHGFCKYQCLYCFYGSETLNEIHQHLSTFHYDRLPQVLERSLPPMPSRQMEVIHQLILRTFDDKIDEGNVNLSADNSKKNTSVPLNVGIILNETQSNQPKNLKGDILIRAVNDLKDTEVNVNVSNISTKQSVDTSLININKNTNNSVEKQSLENEPFQSEMGKLSDYAINQILQEPKLNMSVNNSGAVDPLKVSDDFNFSDEFVNTNLLDNADLLKNFTSNSGDVFSKSANKTEDSDIEILESEEKVAQCKTEDEIKKKAKLVFSETKAENKEQVASSDTTETKCTSKKAPAHAPANATAQPDKPLTLDDIKDTGRIGHELYKCGYLHECSFTAQSLALLKVHMKTCNLGDCRQNLFCPHCKKRVVKICLFLEHIKTHGLKRFGCSLCKLRYSVPYQATAHMKSKHKFFHTKIVPADPANPAVDGLFIVQAVPYEATDRRTKKRKRANKSGTEQEHEKNLDNEKLSFSPDEIERLPRQAIYNREVQCAVCPYTTKVRTNIIRHLQLHAKDETVPVSGPVNPVPCLDKKEKMFDKMVNLASSSHQNGRMGAKLKESVKENEADDSIPKFVPEHKRYVCGVAECNYLTVDEAMLRYHLKALHSEEPYFRCPHCPPPSGQENQNIVIDKMGIHLKMHDTRLYKCSHCNHHHYHSALSMLSDSINMTSRHIVERHLTDKHPEKRPFVKVIREIENTENVQQPVPEETEEEVPDPDGNHWKCNLCDFKCVYKADVTTHADTVHGETSQYKCTLCSFKTSGKILLEQHINSKHTYDSNADYTMMYQRIKGVNKRNIEAVEQGGQDEPFDTTPLWSRNMPRVRHIRGILLEEETETPATNETSPAISKLSLGKRKSDAEIVTKPAKIKMTGKSTSLDENNKLSKEKSKRSLSCDKASGEGERHIMKESAQSKVTGNKSAKDSMELIDGNDSDVGRFGPYGKPDANMYVCTLCNQFKTKYKHDMRDHLYRELNYARFHCKACGYVSVNRKAIFHVMTLLKKQTDMIKAWNHMNVIYKNLPVNASSSSSDVSSMKISADKKSVNLASTISNLQNDVLEDANRSSIDSDDEDSRDNEDLVIDMKEDEVCEDKSNEDKSENDKLREKTDDDLEKPIVCKHCQVSFTGQRGFKLHVQYSHLKRLGFLCPYCDRSTNSETMMRQHIRAKHPHDPERIIHNPDAWGNAKLSNEFWEKEYGLYPQKTKKRKLHTENNVSTTAASTAANVSVGNRLEKCEVCNFTAVNYTGLRSHMRTHSHQHNLKCLYCTYSCSYKAEMVEHWESNHPSVPLKYTERLSAAESFSNEIKTKSSTRQKQDVDTSKNEERDSSSAVIYGCAYCNLRSVSLPSIKQHWNLMHKDLKSSETPFAAKFPFKFKEILVSRLSRSPTKKDVIERNQAKQTENLSPVIQKHGWVCQWCQELCETNNDRIRHHNMFHSHLPQKWKEQQQQQKEQSQADTSVRLSAYSTEKYATNSKNISSFESVLENLITKHVKQTEPGDMKNENDQSHNLDASTSKGNGRQAVARKSTTKSAISCARPGPRVFKAVARKSTNPRYPPNFFKPLPEDHSTDTEYREAEEIHSKQLSHYGIPSSSVNLTELNTYMVVGGHSMRVNCLTLATLINIKPKIILKDIKKNPKYTAIFSNLN</sequence>
<dbReference type="GO" id="GO:0045944">
    <property type="term" value="P:positive regulation of transcription by RNA polymerase II"/>
    <property type="evidence" value="ECO:0007669"/>
    <property type="project" value="TreeGrafter"/>
</dbReference>
<feature type="region of interest" description="Disordered" evidence="6">
    <location>
        <begin position="1175"/>
        <end position="1280"/>
    </location>
</feature>
<feature type="region of interest" description="Disordered" evidence="6">
    <location>
        <begin position="663"/>
        <end position="827"/>
    </location>
</feature>
<keyword evidence="2" id="KW-0677">Repeat</keyword>
<evidence type="ECO:0000313" key="8">
    <source>
        <dbReference type="EMBL" id="KYQ48984.1"/>
    </source>
</evidence>
<organism evidence="8 9">
    <name type="scientific">Mycetomoellerius zeteki</name>
    <dbReference type="NCBI Taxonomy" id="64791"/>
    <lineage>
        <taxon>Eukaryota</taxon>
        <taxon>Metazoa</taxon>
        <taxon>Ecdysozoa</taxon>
        <taxon>Arthropoda</taxon>
        <taxon>Hexapoda</taxon>
        <taxon>Insecta</taxon>
        <taxon>Pterygota</taxon>
        <taxon>Neoptera</taxon>
        <taxon>Endopterygota</taxon>
        <taxon>Hymenoptera</taxon>
        <taxon>Apocrita</taxon>
        <taxon>Aculeata</taxon>
        <taxon>Formicoidea</taxon>
        <taxon>Formicidae</taxon>
        <taxon>Myrmicinae</taxon>
        <taxon>Mycetomoellerius</taxon>
    </lineage>
</organism>
<feature type="compositionally biased region" description="Acidic residues" evidence="6">
    <location>
        <begin position="3502"/>
        <end position="3524"/>
    </location>
</feature>
<feature type="compositionally biased region" description="Basic and acidic residues" evidence="6">
    <location>
        <begin position="353"/>
        <end position="383"/>
    </location>
</feature>
<keyword evidence="3 5" id="KW-0863">Zinc-finger</keyword>
<evidence type="ECO:0000313" key="9">
    <source>
        <dbReference type="Proteomes" id="UP000075809"/>
    </source>
</evidence>
<feature type="region of interest" description="Disordered" evidence="6">
    <location>
        <begin position="3735"/>
        <end position="3756"/>
    </location>
</feature>
<feature type="compositionally biased region" description="Basic and acidic residues" evidence="6">
    <location>
        <begin position="1037"/>
        <end position="1050"/>
    </location>
</feature>
<feature type="compositionally biased region" description="Basic and acidic residues" evidence="6">
    <location>
        <begin position="759"/>
        <end position="788"/>
    </location>
</feature>
<keyword evidence="9" id="KW-1185">Reference proteome</keyword>
<keyword evidence="4" id="KW-0862">Zinc</keyword>
<feature type="compositionally biased region" description="Polar residues" evidence="6">
    <location>
        <begin position="3735"/>
        <end position="3745"/>
    </location>
</feature>
<feature type="region of interest" description="Disordered" evidence="6">
    <location>
        <begin position="283"/>
        <end position="336"/>
    </location>
</feature>
<feature type="domain" description="C2H2-type" evidence="7">
    <location>
        <begin position="3020"/>
        <end position="3050"/>
    </location>
</feature>
<dbReference type="PROSITE" id="PS00028">
    <property type="entry name" value="ZINC_FINGER_C2H2_1"/>
    <property type="match status" value="4"/>
</dbReference>
<feature type="compositionally biased region" description="Basic and acidic residues" evidence="6">
    <location>
        <begin position="1178"/>
        <end position="1192"/>
    </location>
</feature>
<feature type="compositionally biased region" description="Polar residues" evidence="6">
    <location>
        <begin position="2719"/>
        <end position="2729"/>
    </location>
</feature>
<feature type="compositionally biased region" description="Low complexity" evidence="6">
    <location>
        <begin position="2737"/>
        <end position="2747"/>
    </location>
</feature>
<feature type="compositionally biased region" description="Polar residues" evidence="6">
    <location>
        <begin position="1262"/>
        <end position="1272"/>
    </location>
</feature>
<proteinExistence type="predicted"/>
<dbReference type="PANTHER" id="PTHR24403">
    <property type="entry name" value="ZINC FINGER PROTEIN"/>
    <property type="match status" value="1"/>
</dbReference>